<dbReference type="CDD" id="cd16495">
    <property type="entry name" value="RING_CH-C4HC3_MARCH"/>
    <property type="match status" value="1"/>
</dbReference>
<feature type="domain" description="RING-CH-type" evidence="6">
    <location>
        <begin position="269"/>
        <end position="331"/>
    </location>
</feature>
<dbReference type="EMBL" id="JBJQOH010000007">
    <property type="protein sequence ID" value="KAL3679554.1"/>
    <property type="molecule type" value="Genomic_DNA"/>
</dbReference>
<evidence type="ECO:0000256" key="5">
    <source>
        <dbReference type="SAM" id="Phobius"/>
    </source>
</evidence>
<feature type="region of interest" description="Disordered" evidence="4">
    <location>
        <begin position="1"/>
        <end position="168"/>
    </location>
</feature>
<dbReference type="Pfam" id="PF12906">
    <property type="entry name" value="RINGv"/>
    <property type="match status" value="1"/>
</dbReference>
<organism evidence="7 8">
    <name type="scientific">Riccia sorocarpa</name>
    <dbReference type="NCBI Taxonomy" id="122646"/>
    <lineage>
        <taxon>Eukaryota</taxon>
        <taxon>Viridiplantae</taxon>
        <taxon>Streptophyta</taxon>
        <taxon>Embryophyta</taxon>
        <taxon>Marchantiophyta</taxon>
        <taxon>Marchantiopsida</taxon>
        <taxon>Marchantiidae</taxon>
        <taxon>Marchantiales</taxon>
        <taxon>Ricciaceae</taxon>
        <taxon>Riccia</taxon>
    </lineage>
</organism>
<keyword evidence="8" id="KW-1185">Reference proteome</keyword>
<evidence type="ECO:0000256" key="4">
    <source>
        <dbReference type="SAM" id="MobiDB-lite"/>
    </source>
</evidence>
<sequence length="387" mass="40182">MAVTPEDHTQLEVPPPSSSSKVEQAGGNSSDNGASSASKRPEQVSGYSTDSGAEGLNSVSEGVNRKELQALVTTASGSNGVELAAESSTSSSSPPGDREPEGTLVRVVESEPEIRGDSSAAGGPAEGSTRQIDHIVLPSTNSSSPPLIPDPGSKGRSDAAEASSSSAGTVIRVVTESGTEIVPRNSTSVEGSWQISNLFGLKAKSEAGKKKTTVVGDADADSEEVDLEKGLTRSALQAGESTGVDKNGRKDSTAAATAAAAAAAAAAEYEAGEEPVCRVCQVNSSPKEALMDLGCACKRDLAHAHRECAETWFRVRGNRKCEICGEIAQNVQLVEAPAGTSADITTTITVVTVHHRYACQNRPVRVLLAFLIAAFLVPWLFRFAYRQ</sequence>
<feature type="compositionally biased region" description="Polar residues" evidence="4">
    <location>
        <begin position="45"/>
        <end position="61"/>
    </location>
</feature>
<accession>A0ABD3GP98</accession>
<evidence type="ECO:0000256" key="1">
    <source>
        <dbReference type="ARBA" id="ARBA00022723"/>
    </source>
</evidence>
<dbReference type="SMART" id="SM00744">
    <property type="entry name" value="RINGv"/>
    <property type="match status" value="1"/>
</dbReference>
<dbReference type="AlphaFoldDB" id="A0ABD3GP98"/>
<reference evidence="7 8" key="1">
    <citation type="submission" date="2024-09" db="EMBL/GenBank/DDBJ databases">
        <title>Chromosome-scale assembly of Riccia sorocarpa.</title>
        <authorList>
            <person name="Paukszto L."/>
        </authorList>
    </citation>
    <scope>NUCLEOTIDE SEQUENCE [LARGE SCALE GENOMIC DNA]</scope>
    <source>
        <strain evidence="7">LP-2024</strain>
        <tissue evidence="7">Aerial parts of the thallus</tissue>
    </source>
</reference>
<keyword evidence="1" id="KW-0479">Metal-binding</keyword>
<dbReference type="SUPFAM" id="SSF57850">
    <property type="entry name" value="RING/U-box"/>
    <property type="match status" value="1"/>
</dbReference>
<dbReference type="PROSITE" id="PS51292">
    <property type="entry name" value="ZF_RING_CH"/>
    <property type="match status" value="1"/>
</dbReference>
<comment type="caution">
    <text evidence="7">The sequence shown here is derived from an EMBL/GenBank/DDBJ whole genome shotgun (WGS) entry which is preliminary data.</text>
</comment>
<evidence type="ECO:0000259" key="6">
    <source>
        <dbReference type="PROSITE" id="PS51292"/>
    </source>
</evidence>
<feature type="compositionally biased region" description="Low complexity" evidence="4">
    <location>
        <begin position="25"/>
        <end position="38"/>
    </location>
</feature>
<name>A0ABD3GP98_9MARC</name>
<evidence type="ECO:0000256" key="2">
    <source>
        <dbReference type="ARBA" id="ARBA00022771"/>
    </source>
</evidence>
<keyword evidence="5" id="KW-0812">Transmembrane</keyword>
<evidence type="ECO:0000256" key="3">
    <source>
        <dbReference type="ARBA" id="ARBA00022833"/>
    </source>
</evidence>
<feature type="compositionally biased region" description="Basic and acidic residues" evidence="4">
    <location>
        <begin position="1"/>
        <end position="10"/>
    </location>
</feature>
<evidence type="ECO:0000313" key="7">
    <source>
        <dbReference type="EMBL" id="KAL3679554.1"/>
    </source>
</evidence>
<keyword evidence="5" id="KW-0472">Membrane</keyword>
<keyword evidence="5" id="KW-1133">Transmembrane helix</keyword>
<feature type="transmembrane region" description="Helical" evidence="5">
    <location>
        <begin position="366"/>
        <end position="385"/>
    </location>
</feature>
<dbReference type="PANTHER" id="PTHR46214">
    <property type="entry name" value="ZINC FINGER, RING-CH-TYPE"/>
    <property type="match status" value="1"/>
</dbReference>
<keyword evidence="3" id="KW-0862">Zinc</keyword>
<dbReference type="InterPro" id="IPR013083">
    <property type="entry name" value="Znf_RING/FYVE/PHD"/>
</dbReference>
<proteinExistence type="predicted"/>
<dbReference type="PANTHER" id="PTHR46214:SF8">
    <property type="entry name" value="RING_FYVE_PHD ZINC FINGER SUPERFAMILY PROTEIN"/>
    <property type="match status" value="1"/>
</dbReference>
<dbReference type="Gene3D" id="3.30.40.10">
    <property type="entry name" value="Zinc/RING finger domain, C3HC4 (zinc finger)"/>
    <property type="match status" value="1"/>
</dbReference>
<dbReference type="GO" id="GO:0008270">
    <property type="term" value="F:zinc ion binding"/>
    <property type="evidence" value="ECO:0007669"/>
    <property type="project" value="UniProtKB-KW"/>
</dbReference>
<dbReference type="Proteomes" id="UP001633002">
    <property type="component" value="Unassembled WGS sequence"/>
</dbReference>
<keyword evidence="2" id="KW-0863">Zinc-finger</keyword>
<evidence type="ECO:0000313" key="8">
    <source>
        <dbReference type="Proteomes" id="UP001633002"/>
    </source>
</evidence>
<protein>
    <recommendedName>
        <fullName evidence="6">RING-CH-type domain-containing protein</fullName>
    </recommendedName>
</protein>
<gene>
    <name evidence="7" type="ORF">R1sor_022510</name>
</gene>
<dbReference type="InterPro" id="IPR011016">
    <property type="entry name" value="Znf_RING-CH"/>
</dbReference>